<feature type="compositionally biased region" description="Basic and acidic residues" evidence="1">
    <location>
        <begin position="1155"/>
        <end position="1202"/>
    </location>
</feature>
<dbReference type="AlphaFoldDB" id="A0A0B7KLT0"/>
<evidence type="ECO:0000313" key="2">
    <source>
        <dbReference type="EMBL" id="CEO56362.1"/>
    </source>
</evidence>
<dbReference type="EMBL" id="CDPU01000065">
    <property type="protein sequence ID" value="CEO56362.1"/>
    <property type="molecule type" value="Genomic_DNA"/>
</dbReference>
<feature type="compositionally biased region" description="Basic and acidic residues" evidence="1">
    <location>
        <begin position="838"/>
        <end position="861"/>
    </location>
</feature>
<feature type="region of interest" description="Disordered" evidence="1">
    <location>
        <begin position="1143"/>
        <end position="1202"/>
    </location>
</feature>
<gene>
    <name evidence="2" type="ORF">BN869_000012420_1</name>
</gene>
<feature type="region of interest" description="Disordered" evidence="1">
    <location>
        <begin position="802"/>
        <end position="954"/>
    </location>
</feature>
<name>A0A0B7KLT0_BIOOC</name>
<feature type="compositionally biased region" description="Polar residues" evidence="1">
    <location>
        <begin position="920"/>
        <end position="935"/>
    </location>
</feature>
<feature type="compositionally biased region" description="Polar residues" evidence="1">
    <location>
        <begin position="156"/>
        <end position="195"/>
    </location>
</feature>
<feature type="compositionally biased region" description="Polar residues" evidence="1">
    <location>
        <begin position="114"/>
        <end position="125"/>
    </location>
</feature>
<feature type="region of interest" description="Disordered" evidence="1">
    <location>
        <begin position="109"/>
        <end position="195"/>
    </location>
</feature>
<feature type="non-terminal residue" evidence="2">
    <location>
        <position position="1"/>
    </location>
</feature>
<feature type="region of interest" description="Disordered" evidence="1">
    <location>
        <begin position="1059"/>
        <end position="1113"/>
    </location>
</feature>
<evidence type="ECO:0000256" key="1">
    <source>
        <dbReference type="SAM" id="MobiDB-lite"/>
    </source>
</evidence>
<organism evidence="2">
    <name type="scientific">Bionectria ochroleuca</name>
    <name type="common">Gliocladium roseum</name>
    <dbReference type="NCBI Taxonomy" id="29856"/>
    <lineage>
        <taxon>Eukaryota</taxon>
        <taxon>Fungi</taxon>
        <taxon>Dikarya</taxon>
        <taxon>Ascomycota</taxon>
        <taxon>Pezizomycotina</taxon>
        <taxon>Sordariomycetes</taxon>
        <taxon>Hypocreomycetidae</taxon>
        <taxon>Hypocreales</taxon>
        <taxon>Bionectriaceae</taxon>
        <taxon>Clonostachys</taxon>
    </lineage>
</organism>
<proteinExistence type="predicted"/>
<feature type="region of interest" description="Disordered" evidence="1">
    <location>
        <begin position="449"/>
        <end position="474"/>
    </location>
</feature>
<protein>
    <submittedName>
        <fullName evidence="2">Uncharacterized protein</fullName>
    </submittedName>
</protein>
<sequence>RGYSHFCAYQHRSIIVDQSTFNHFQVLILPFVRLVMFRCETATAPSILQAFSPAASLGSSHLTPRSSMVLDDIPIRPKRPAMPGSYSRGLGIGKHELSTGGNRQFQGLLLADNEPSNSRPLTINSPERFERIQDQDMARNCAEPSNKRYTYPDTFHASSSPTSSDFQKSESGASYSTELSTAPSTSPSPKLTSRQFSLPEVRVDECLSLETHEGNQPGVRDDPYRNPVQIPGCLPPTFVYPHSSSSIRESYHDRFREVVNLFRRNTYEDPKLRESMRFIDYTLKLCGTSPADARPSILAFCRKSDFKALNRLLTNKELKYQYCLRRSSWRPTWLGQETAASTTSDKPLFNLYFWRQGRPRSLFWGKCYAKVHDSRSDAYPNKAERPLICGSIVEIRIKDIQFSTLGCTLQIGSEWYTTTSRHAFRHAFGTPTSAENFDRESESVVSFTKPATEPGKEDDRIYGSESDPSDTGAEDYLIDDIEYESLLEDDEEDDWDEEETQTALDSYWDKINSTHRKGQDEAVEKAPVIFITSEDLDKSGDLDLDWALLKWEKPNEHMWVPNTYGSPSLPSPILLSKVSQSQPVKETSVLVLTSRQSPQHGVLQPGTAMLGGISGRQSSIAWIVLLNEKRSLTYGDSGALVIDAMTNDIYGHVIGCNPLGEIYISPFVSVLQQIRQKFPEQALSLPGPPKMNTNTSATTDDIIELYHSLPDLPKGKGLPVLGEPGQPRRTFTPTSKAVQFQHDIIEEVEEEHFEDSQFEAHSGGDPYPDKHHVAATLGAAGNVFGVQKHSMTAEVDETYLTEPYPGHGKFPASRPSSASSDTSAYGPPSESLLSPRDVYYRQTHDLRNDSLEEMKRYRDIPPSDAVPTATTTGPMRTRGHSSSPPAPHYGPPPTAQRLAQRHSSAGGFSPSRRRDRPESLYQSRYENRNESQSVGGYSIHTPPASYYSGSQTAVPNLREPRGELLHDEDVSYGQDYQARKTQDDSLLVHMDSLRGIRTRHDPYSGSRPIVHQLRPRARDPEMMEPEDEGKYAAAMNYQEYVDSSMPLTAEALWKASIARGSGSNRRSTTSYATSRSSASIRTGRTSQSYDTDITAPSEYGGSDAGTLRSQRSSVDDIGISAARRFQRAPGVRQSVGDSLQRLRAEYNQSPPDGIFSRHDKSRSENTRNLHSTTQDDAHRELLTARVERARRTNAEHQDPTKT</sequence>
<accession>A0A0B7KLT0</accession>
<feature type="compositionally biased region" description="Pro residues" evidence="1">
    <location>
        <begin position="884"/>
        <end position="894"/>
    </location>
</feature>
<feature type="compositionally biased region" description="Low complexity" evidence="1">
    <location>
        <begin position="1059"/>
        <end position="1086"/>
    </location>
</feature>
<feature type="compositionally biased region" description="Low complexity" evidence="1">
    <location>
        <begin position="812"/>
        <end position="824"/>
    </location>
</feature>
<feature type="compositionally biased region" description="Basic and acidic residues" evidence="1">
    <location>
        <begin position="127"/>
        <end position="137"/>
    </location>
</feature>
<reference evidence="2" key="1">
    <citation type="submission" date="2015-01" db="EMBL/GenBank/DDBJ databases">
        <authorList>
            <person name="Durling Mikael"/>
        </authorList>
    </citation>
    <scope>NUCLEOTIDE SEQUENCE</scope>
</reference>